<feature type="chain" id="PRO_5018321318" evidence="1">
    <location>
        <begin position="30"/>
        <end position="49"/>
    </location>
</feature>
<dbReference type="AlphaFoldDB" id="A0A3N1H673"/>
<organism evidence="2 3">
    <name type="scientific">Saccharothrix texasensis</name>
    <dbReference type="NCBI Taxonomy" id="103734"/>
    <lineage>
        <taxon>Bacteria</taxon>
        <taxon>Bacillati</taxon>
        <taxon>Actinomycetota</taxon>
        <taxon>Actinomycetes</taxon>
        <taxon>Pseudonocardiales</taxon>
        <taxon>Pseudonocardiaceae</taxon>
        <taxon>Saccharothrix</taxon>
    </lineage>
</organism>
<name>A0A3N1H673_9PSEU</name>
<evidence type="ECO:0000313" key="2">
    <source>
        <dbReference type="EMBL" id="ROP38035.1"/>
    </source>
</evidence>
<evidence type="ECO:0000256" key="1">
    <source>
        <dbReference type="SAM" id="SignalP"/>
    </source>
</evidence>
<sequence length="49" mass="4826">MVVHSLHRIMAALAICAGLAVVVGVPAAAAVQGASATAKVFQAPYAPQP</sequence>
<dbReference type="EMBL" id="RJKM01000001">
    <property type="protein sequence ID" value="ROP38035.1"/>
    <property type="molecule type" value="Genomic_DNA"/>
</dbReference>
<keyword evidence="1" id="KW-0732">Signal</keyword>
<reference evidence="2 3" key="1">
    <citation type="submission" date="2018-11" db="EMBL/GenBank/DDBJ databases">
        <title>Sequencing the genomes of 1000 actinobacteria strains.</title>
        <authorList>
            <person name="Klenk H.-P."/>
        </authorList>
    </citation>
    <scope>NUCLEOTIDE SEQUENCE [LARGE SCALE GENOMIC DNA]</scope>
    <source>
        <strain evidence="2 3">DSM 44231</strain>
    </source>
</reference>
<proteinExistence type="predicted"/>
<gene>
    <name evidence="2" type="ORF">EDD40_3370</name>
</gene>
<accession>A0A3N1H673</accession>
<protein>
    <submittedName>
        <fullName evidence="2">Uncharacterized protein</fullName>
    </submittedName>
</protein>
<comment type="caution">
    <text evidence="2">The sequence shown here is derived from an EMBL/GenBank/DDBJ whole genome shotgun (WGS) entry which is preliminary data.</text>
</comment>
<feature type="signal peptide" evidence="1">
    <location>
        <begin position="1"/>
        <end position="29"/>
    </location>
</feature>
<dbReference type="Proteomes" id="UP000268727">
    <property type="component" value="Unassembled WGS sequence"/>
</dbReference>
<evidence type="ECO:0000313" key="3">
    <source>
        <dbReference type="Proteomes" id="UP000268727"/>
    </source>
</evidence>
<keyword evidence="3" id="KW-1185">Reference proteome</keyword>